<evidence type="ECO:0000313" key="2">
    <source>
        <dbReference type="Proteomes" id="UP001234297"/>
    </source>
</evidence>
<proteinExistence type="predicted"/>
<keyword evidence="2" id="KW-1185">Reference proteome</keyword>
<gene>
    <name evidence="1" type="ORF">MRB53_001305</name>
</gene>
<reference evidence="1 2" key="1">
    <citation type="journal article" date="2022" name="Hortic Res">
        <title>A haplotype resolved chromosomal level avocado genome allows analysis of novel avocado genes.</title>
        <authorList>
            <person name="Nath O."/>
            <person name="Fletcher S.J."/>
            <person name="Hayward A."/>
            <person name="Shaw L.M."/>
            <person name="Masouleh A.K."/>
            <person name="Furtado A."/>
            <person name="Henry R.J."/>
            <person name="Mitter N."/>
        </authorList>
    </citation>
    <scope>NUCLEOTIDE SEQUENCE [LARGE SCALE GENOMIC DNA]</scope>
    <source>
        <strain evidence="2">cv. Hass</strain>
    </source>
</reference>
<dbReference type="EMBL" id="CM056809">
    <property type="protein sequence ID" value="KAJ8648282.1"/>
    <property type="molecule type" value="Genomic_DNA"/>
</dbReference>
<comment type="caution">
    <text evidence="1">The sequence shown here is derived from an EMBL/GenBank/DDBJ whole genome shotgun (WGS) entry which is preliminary data.</text>
</comment>
<protein>
    <submittedName>
        <fullName evidence="1">Uncharacterized protein</fullName>
    </submittedName>
</protein>
<evidence type="ECO:0000313" key="1">
    <source>
        <dbReference type="EMBL" id="KAJ8648282.1"/>
    </source>
</evidence>
<organism evidence="1 2">
    <name type="scientific">Persea americana</name>
    <name type="common">Avocado</name>
    <dbReference type="NCBI Taxonomy" id="3435"/>
    <lineage>
        <taxon>Eukaryota</taxon>
        <taxon>Viridiplantae</taxon>
        <taxon>Streptophyta</taxon>
        <taxon>Embryophyta</taxon>
        <taxon>Tracheophyta</taxon>
        <taxon>Spermatophyta</taxon>
        <taxon>Magnoliopsida</taxon>
        <taxon>Magnoliidae</taxon>
        <taxon>Laurales</taxon>
        <taxon>Lauraceae</taxon>
        <taxon>Persea</taxon>
    </lineage>
</organism>
<name>A0ACC2MR86_PERAE</name>
<accession>A0ACC2MR86</accession>
<dbReference type="Proteomes" id="UP001234297">
    <property type="component" value="Chromosome 1"/>
</dbReference>
<sequence length="1805" mass="201141">MGTPDKNFSELVGIVKSWFPRRAEPENVSRNFWMPDRSCRVCYECDSQFTVFNRRHHCRLCGRIFCGKCTANSIPAPSDDPKGRHEDWERIRVCNFCFKQWKQELSVIDNGIQISSPGLSSSPSLISLISTQSAGTGNSGGANGLLVPYSSGPYQRRSAQVEPCSSKQDVISCGRNDSLADGGDQSPHQFGFCMNRSDDDDDEYGGYHSDYEGRQFQSSDDYYGPLEFDDIENGYESQNVLLAEENTNANADELDSSRFKNAESQVSPLADKHRDETRHDNCDECDASPIYGVENTDSEPVDFENNGLLWLPPEPEDEEDEREALLFDDDDDEDATGEWKTLRSPGSFGSGEYRSRERSSEEHRKAMKNVVDGHFRALVAQLLQVENLPVGEEDDEESWLDIVTSLSWEAATLLKPDTSVGGGMDPGGYVKVKCIACGRRDESTVVKGVVCKKNVAHRRMTSKMKGPRFLILGGALEYQRVSNLLSSFDTLLQQEMDHLKMAVAKIDAHQPNVLLVEKSVSRFAQEYLLAKNISLVLNIKRPLLERVARCTGAQIVPSIDHLSSQKLGHCETFHVEKFFENHGSAGQGGKKLVKTLMFFEGCPKPLGCTVLLKGADGDELKKVKHVVQYGVFAAYHLALETSFLADEGASLPDLPLKSTLTVALPDKSSNIGKSISTIPGFMIPAINRAQPDSNIQNPNGVHTPDPSLLSNNPPAIEREVSLMSYAFKGHSSPMHLNASPFSSSSLPGQSISNPHLEFSSCCSIEGNDKAGIEESYKANGSQFDSCTMRDRHTVSSDAFGSLETSHGAGTANDDHVVAHMMIGNQLGPSESSFQQDDNFQDDQASTKEEFPPSPSDHQSILVSLSTRCVWKGTVCERAHLLRIKYYGSFDKPLGRFLRDHLFDQSFQCDICEMPAEAHVHCYTHRQGSLTISVKMLPEFLLPGECEGKIWMWHRCLRCPRINGFPPATRRVVMSDAAWGLSFGKFLELSFSNHAAASRAASCGHSLHRDCLRFYGFGKMVACFRYASINVHSVYLPPSKLEFNYQQQEWIKNDANEVANWAEILFNEVSNALRRISEKRSGTGLFDGAAEVSESRRCIAGAETLLKKMKAEFEESLQKALIREPKKGKPFIDILEINRLRRYLLVQSCAWDRCLILIADMDSNLSEELSSSVTKQKNLGSIDEPLEKSLAYKADKSDKNCDSMIQDFKSDKTIRVLYNNQQRLAEKEFDDGKGNSGCHSASMNIIVVPQSLEADACIRRSLSEGQFPITTNLSDTLDAAWIGENHRGSVTTQENGSTLPEAPVDSLPMVEAAAALSESEGCSLVVEDRGGEEEAQSLVPSGTIKGADHADDSMSWIEIPFFNFSCAFNKNSCAFAEYNPVYVSSLRELERQSGARLRIQVGINETTVPVYDDEPTSIISYALLSMDYHSQMSDERDRPKDSVDSSVSLPSYDSASFHPFHSFDENYTESFLSFGSTEDSILSMSGSRSSLISDPLVYTKAMHARVSFMEEGPLGKVRYTVTCYHARHFDALRRTCCPSEMDFVRSLSRCKKWGAQGGKSNVFFAKTLDDRFIIKQVTKTELESFIKFAPEYFKYLSESIGMRSPTCLAKILGIYQVTSKHLKGGKESRMEVLVMENLLFQRNVMRLYDLKGSSRSRYNPDSSGANKVLLDQNLIEAMPTSPIFVGNKAKRLLERAVWNDTSFLASIDVMDYSLLVGVDEEKHELVLGIIDFMRQYTWDKHLETWVKASGILGGPKNSSPTVISPKQYKKRFRKAMSAYFLMVPDQWSPPSVIPNESHTDLVEGNS</sequence>